<gene>
    <name evidence="8" type="ORF">C0J50_5832</name>
</gene>
<evidence type="ECO:0000256" key="1">
    <source>
        <dbReference type="ARBA" id="ARBA00004479"/>
    </source>
</evidence>
<feature type="domain" description="Ig-like" evidence="7">
    <location>
        <begin position="1130"/>
        <end position="1212"/>
    </location>
</feature>
<dbReference type="InterPro" id="IPR007110">
    <property type="entry name" value="Ig-like_dom"/>
</dbReference>
<dbReference type="SMART" id="SM00409">
    <property type="entry name" value="IG"/>
    <property type="match status" value="12"/>
</dbReference>
<feature type="domain" description="Ig-like" evidence="7">
    <location>
        <begin position="180"/>
        <end position="267"/>
    </location>
</feature>
<keyword evidence="9" id="KW-1185">Reference proteome</keyword>
<feature type="domain" description="Ig-like" evidence="7">
    <location>
        <begin position="651"/>
        <end position="743"/>
    </location>
</feature>
<keyword evidence="3" id="KW-1015">Disulfide bond</keyword>
<dbReference type="InterPro" id="IPR051275">
    <property type="entry name" value="Cell_adhesion_signaling"/>
</dbReference>
<dbReference type="GO" id="GO:0050839">
    <property type="term" value="F:cell adhesion molecule binding"/>
    <property type="evidence" value="ECO:0007669"/>
    <property type="project" value="TreeGrafter"/>
</dbReference>
<dbReference type="PANTHER" id="PTHR11640">
    <property type="entry name" value="NEPHRIN"/>
    <property type="match status" value="1"/>
</dbReference>
<feature type="domain" description="Ig-like" evidence="7">
    <location>
        <begin position="1"/>
        <end position="58"/>
    </location>
</feature>
<evidence type="ECO:0000313" key="9">
    <source>
        <dbReference type="Proteomes" id="UP001205998"/>
    </source>
</evidence>
<dbReference type="InterPro" id="IPR003989">
    <property type="entry name" value="VCAM-1"/>
</dbReference>
<organism evidence="8 9">
    <name type="scientific">Silurus asotus</name>
    <name type="common">Amur catfish</name>
    <name type="synonym">Parasilurus asotus</name>
    <dbReference type="NCBI Taxonomy" id="30991"/>
    <lineage>
        <taxon>Eukaryota</taxon>
        <taxon>Metazoa</taxon>
        <taxon>Chordata</taxon>
        <taxon>Craniata</taxon>
        <taxon>Vertebrata</taxon>
        <taxon>Euteleostomi</taxon>
        <taxon>Actinopterygii</taxon>
        <taxon>Neopterygii</taxon>
        <taxon>Teleostei</taxon>
        <taxon>Ostariophysi</taxon>
        <taxon>Siluriformes</taxon>
        <taxon>Siluridae</taxon>
        <taxon>Silurus</taxon>
    </lineage>
</organism>
<keyword evidence="2 6" id="KW-0472">Membrane</keyword>
<comment type="caution">
    <text evidence="8">The sequence shown here is derived from an EMBL/GenBank/DDBJ whole genome shotgun (WGS) entry which is preliminary data.</text>
</comment>
<feature type="domain" description="Ig-like" evidence="7">
    <location>
        <begin position="279"/>
        <end position="357"/>
    </location>
</feature>
<dbReference type="EMBL" id="MU575040">
    <property type="protein sequence ID" value="KAI5609852.1"/>
    <property type="molecule type" value="Genomic_DNA"/>
</dbReference>
<feature type="domain" description="Ig-like" evidence="7">
    <location>
        <begin position="71"/>
        <end position="174"/>
    </location>
</feature>
<dbReference type="Pfam" id="PF08205">
    <property type="entry name" value="C2-set_2"/>
    <property type="match status" value="2"/>
</dbReference>
<evidence type="ECO:0000256" key="2">
    <source>
        <dbReference type="ARBA" id="ARBA00023136"/>
    </source>
</evidence>
<dbReference type="InterPro" id="IPR013151">
    <property type="entry name" value="Immunoglobulin_dom"/>
</dbReference>
<protein>
    <submittedName>
        <fullName evidence="8">Vascular cell adhesion protein 1 isoform X1</fullName>
    </submittedName>
</protein>
<keyword evidence="4" id="KW-0325">Glycoprotein</keyword>
<sequence>MGDTQELTCHIKQCPENITLTWSSLEDKPLYVQTKTSFKASILVFKNVNKNMENTIQCKGRCHSVYKQAMAKVRVYSFPNDPVISGHNSLVLSKENTLTCEVSAVFPAEYMTVEWLMGGKVVHTEEGEYGTESIQSNYRFTPQINDDKESIMCRATLSLEGLPVEERTRETTVSMAVLCPTVNTQISVSPNDPKEMDAMTVSCVSDSSLPSRLVLSKVLDGMETVLASGNRSEIIVSYDKATYSHSAVYICTTTTDCGRQTSNITVTVGTHPLEVSLKPDMSIISVEQGSSMMFSCNSSGCPHAQIIWKNVTRQPHLSWNDSLAFGSQLGPWTVGVEDNRTFICEVKCGSVMKSKLTQMKVFSFPSDPTIESSGPFLEGKVTNLTCTVRDIFPADHFHIQWLDGDVELHSMRGNFSEKLQNLNLTLPFKPEYSNQKKTLTCKVSLKMDKKSSQKTASTTLEVHYPPKHTSIAVRPQKKVNEGETVTIVCSTDSVPEGDVILKRRWNGEETTLVSSKGTQAFFNISSTSVSDSGIYVCEAVNKYGNQSENVQITVQAHPLEVSLEPDMSIISVEQGSSMMLSCNSSGCPHAQIIWKNVTRQPHLSWNDSLAFGSQLGPWTVGVEDNRTFICEVKCGSVVKSKLTQMKVFSFPSDPTIESSGPFLEGKVTNLTCTVHDIFPADHFHIQWLDGDVELHSMRGNFSEKLQNLNLTLPFKPEYSNQKKTLTCKVSLKMDKKSSQKTASTTLEVHYPPKHTSIAVRPQKKVNEGETVTIVCSTDSVPEGDVILKRRWNGEETTLVSSKGTQAFFNISSTSVSDSGIYVCEAVNKHGNQSENVQITVQAHPLEVSLEPDMSIISVEQGSSMMLSCNSSGCPHAQIIWKNVTHEPSLSWNDSLAFGSQLGPWTVGLEDNRTFICEVKCGSVVKSKLTQMKVFSFPSDPIIESSGPFLEGKVTNLTCTVHDIFPADHFHIQWLDGDVELHSMRGNFSEKLQNLILTLPFKPEYSNQNKTLTCKVSLEMDKKSSQKTASTTLEVHYPPKHTSIAVRPQKKVNEGETVTIVCSTDSVPEGDVILKRRWNGEETTLVSSKGTQAIFNIPSTSVLDSGIYVCEAVNKYGNQSENVQITVQAPPRNIVVTVHPSKVVQEGDSVTICCQSLSFPPSDITLRKLNNGSDIYSSNGTFLLVNLTSNDSGQYQVKATNALGSDTEIFTINVLKKSKNDDSIYTDLFRRMSSIDFIIPIIGLGLLATSASILDYIRRAKRKGFYELTEGTPETV</sequence>
<dbReference type="SUPFAM" id="SSF48726">
    <property type="entry name" value="Immunoglobulin"/>
    <property type="match status" value="11"/>
</dbReference>
<dbReference type="AlphaFoldDB" id="A0AAD5FBU0"/>
<dbReference type="Gene3D" id="2.60.40.10">
    <property type="entry name" value="Immunoglobulins"/>
    <property type="match status" value="12"/>
</dbReference>
<evidence type="ECO:0000259" key="7">
    <source>
        <dbReference type="PROSITE" id="PS50835"/>
    </source>
</evidence>
<feature type="domain" description="Ig-like" evidence="7">
    <location>
        <begin position="565"/>
        <end position="643"/>
    </location>
</feature>
<dbReference type="InterPro" id="IPR013783">
    <property type="entry name" value="Ig-like_fold"/>
</dbReference>
<feature type="domain" description="Ig-like" evidence="7">
    <location>
        <begin position="466"/>
        <end position="553"/>
    </location>
</feature>
<dbReference type="Proteomes" id="UP001205998">
    <property type="component" value="Unassembled WGS sequence"/>
</dbReference>
<dbReference type="GO" id="GO:0098609">
    <property type="term" value="P:cell-cell adhesion"/>
    <property type="evidence" value="ECO:0007669"/>
    <property type="project" value="InterPro"/>
</dbReference>
<accession>A0AAD5FBU0</accession>
<evidence type="ECO:0000256" key="3">
    <source>
        <dbReference type="ARBA" id="ARBA00023157"/>
    </source>
</evidence>
<reference evidence="8" key="1">
    <citation type="submission" date="2018-07" db="EMBL/GenBank/DDBJ databases">
        <title>Comparative genomics of catfishes provides insights into carnivory and benthic adaptation.</title>
        <authorList>
            <person name="Zhang Y."/>
            <person name="Wang D."/>
            <person name="Peng Z."/>
            <person name="Zheng S."/>
            <person name="Shao F."/>
            <person name="Tao W."/>
        </authorList>
    </citation>
    <scope>NUCLEOTIDE SEQUENCE</scope>
    <source>
        <strain evidence="8">Chongqing</strain>
    </source>
</reference>
<dbReference type="Pfam" id="PF13895">
    <property type="entry name" value="Ig_2"/>
    <property type="match status" value="2"/>
</dbReference>
<evidence type="ECO:0000313" key="8">
    <source>
        <dbReference type="EMBL" id="KAI5609852.1"/>
    </source>
</evidence>
<feature type="domain" description="Ig-like" evidence="7">
    <location>
        <begin position="752"/>
        <end position="839"/>
    </location>
</feature>
<dbReference type="Pfam" id="PF13927">
    <property type="entry name" value="Ig_3"/>
    <property type="match status" value="1"/>
</dbReference>
<evidence type="ECO:0000256" key="5">
    <source>
        <dbReference type="ARBA" id="ARBA00023319"/>
    </source>
</evidence>
<keyword evidence="5" id="KW-0393">Immunoglobulin domain</keyword>
<dbReference type="PROSITE" id="PS50835">
    <property type="entry name" value="IG_LIKE"/>
    <property type="match status" value="13"/>
</dbReference>
<dbReference type="SMART" id="SM00408">
    <property type="entry name" value="IGc2"/>
    <property type="match status" value="4"/>
</dbReference>
<dbReference type="Pfam" id="PF00047">
    <property type="entry name" value="ig"/>
    <property type="match status" value="1"/>
</dbReference>
<dbReference type="GO" id="GO:0005886">
    <property type="term" value="C:plasma membrane"/>
    <property type="evidence" value="ECO:0007669"/>
    <property type="project" value="TreeGrafter"/>
</dbReference>
<keyword evidence="6" id="KW-0812">Transmembrane</keyword>
<dbReference type="InterPro" id="IPR003599">
    <property type="entry name" value="Ig_sub"/>
</dbReference>
<name>A0AAD5FBU0_SILAS</name>
<dbReference type="InterPro" id="IPR013162">
    <property type="entry name" value="CD80_C2-set"/>
</dbReference>
<feature type="domain" description="Ig-like" evidence="7">
    <location>
        <begin position="851"/>
        <end position="929"/>
    </location>
</feature>
<proteinExistence type="predicted"/>
<feature type="domain" description="Ig-like" evidence="7">
    <location>
        <begin position="365"/>
        <end position="457"/>
    </location>
</feature>
<keyword evidence="6" id="KW-1133">Transmembrane helix</keyword>
<dbReference type="InterPro" id="IPR003598">
    <property type="entry name" value="Ig_sub2"/>
</dbReference>
<evidence type="ECO:0000256" key="4">
    <source>
        <dbReference type="ARBA" id="ARBA00023180"/>
    </source>
</evidence>
<feature type="transmembrane region" description="Helical" evidence="6">
    <location>
        <begin position="1236"/>
        <end position="1256"/>
    </location>
</feature>
<dbReference type="GO" id="GO:0005911">
    <property type="term" value="C:cell-cell junction"/>
    <property type="evidence" value="ECO:0007669"/>
    <property type="project" value="TreeGrafter"/>
</dbReference>
<dbReference type="PANTHER" id="PTHR11640:SF162">
    <property type="entry name" value="BASAL CELL ADHESION MOLECULE ISOFORM X1-RELATED"/>
    <property type="match status" value="1"/>
</dbReference>
<feature type="domain" description="Ig-like" evidence="7">
    <location>
        <begin position="937"/>
        <end position="1029"/>
    </location>
</feature>
<dbReference type="PRINTS" id="PR01474">
    <property type="entry name" value="VCAM1"/>
</dbReference>
<feature type="domain" description="Ig-like" evidence="7">
    <location>
        <begin position="1038"/>
        <end position="1125"/>
    </location>
</feature>
<dbReference type="InterPro" id="IPR036179">
    <property type="entry name" value="Ig-like_dom_sf"/>
</dbReference>
<comment type="subcellular location">
    <subcellularLocation>
        <location evidence="1">Membrane</location>
        <topology evidence="1">Single-pass type I membrane protein</topology>
    </subcellularLocation>
</comment>
<evidence type="ECO:0000256" key="6">
    <source>
        <dbReference type="SAM" id="Phobius"/>
    </source>
</evidence>